<dbReference type="InterPro" id="IPR055973">
    <property type="entry name" value="DUF7551"/>
</dbReference>
<gene>
    <name evidence="4" type="ORF">NDI56_17580</name>
</gene>
<dbReference type="Pfam" id="PF24420">
    <property type="entry name" value="DUF7551"/>
    <property type="match status" value="1"/>
</dbReference>
<dbReference type="Pfam" id="PF24422">
    <property type="entry name" value="DUF7552"/>
    <property type="match status" value="1"/>
</dbReference>
<sequence length="306" mass="33467">MVGTALNELRTRIETLASDGGEYVVRCARTGERPVPVDGLHFDDRTVAQRAARAAEQYRAVLRRYDPQVRYYDPIVCEDTDPVGSAAEPNAHSVPDSWKPTSEGLSEPVVTGSEPERRQLVEFCHSAATAVFETLSAEGYGDVESAVMDAYFEVAERSTDHDDLCLCLLERMALELDTRVQPEDQAAVVARAAGLLAPADTADRPVSATLATLEDRGLLDGYTQSPWFVERRDGTRSIVVQISEYALAPRDGRLPVLPIALELYRHRPDWLPSSLRVGDVDDGWQLTLTVADEAAPSGLATAVIES</sequence>
<feature type="domain" description="DUF7552" evidence="3">
    <location>
        <begin position="6"/>
        <end position="79"/>
    </location>
</feature>
<feature type="domain" description="DUF7551" evidence="2">
    <location>
        <begin position="120"/>
        <end position="303"/>
    </location>
</feature>
<feature type="region of interest" description="Disordered" evidence="1">
    <location>
        <begin position="82"/>
        <end position="112"/>
    </location>
</feature>
<evidence type="ECO:0000256" key="1">
    <source>
        <dbReference type="SAM" id="MobiDB-lite"/>
    </source>
</evidence>
<comment type="caution">
    <text evidence="4">The sequence shown here is derived from an EMBL/GenBank/DDBJ whole genome shotgun (WGS) entry which is preliminary data.</text>
</comment>
<organism evidence="4 5">
    <name type="scientific">Haloarcula saliterrae</name>
    <dbReference type="NCBI Taxonomy" id="2950534"/>
    <lineage>
        <taxon>Archaea</taxon>
        <taxon>Methanobacteriati</taxon>
        <taxon>Methanobacteriota</taxon>
        <taxon>Stenosarchaea group</taxon>
        <taxon>Halobacteria</taxon>
        <taxon>Halobacteriales</taxon>
        <taxon>Haloarculaceae</taxon>
        <taxon>Haloarcula</taxon>
    </lineage>
</organism>
<proteinExistence type="predicted"/>
<keyword evidence="5" id="KW-1185">Reference proteome</keyword>
<evidence type="ECO:0000313" key="5">
    <source>
        <dbReference type="Proteomes" id="UP001259659"/>
    </source>
</evidence>
<evidence type="ECO:0000259" key="2">
    <source>
        <dbReference type="Pfam" id="PF24420"/>
    </source>
</evidence>
<dbReference type="Proteomes" id="UP001259659">
    <property type="component" value="Unassembled WGS sequence"/>
</dbReference>
<dbReference type="RefSeq" id="WP_310921024.1">
    <property type="nucleotide sequence ID" value="NZ_JAMQON010000005.1"/>
</dbReference>
<name>A0ABU2FG50_9EURY</name>
<reference evidence="4 5" key="1">
    <citation type="submission" date="2022-06" db="EMBL/GenBank/DDBJ databases">
        <title>Haloarcula sp. a new haloarchaeum isolate from saline soil.</title>
        <authorList>
            <person name="Strakova D."/>
            <person name="Galisteo C."/>
            <person name="Sanchez-Porro C."/>
            <person name="Ventosa A."/>
        </authorList>
    </citation>
    <scope>NUCLEOTIDE SEQUENCE [LARGE SCALE GENOMIC DNA]</scope>
    <source>
        <strain evidence="4 5">S1CR25-12</strain>
    </source>
</reference>
<evidence type="ECO:0000313" key="4">
    <source>
        <dbReference type="EMBL" id="MDS0261214.1"/>
    </source>
</evidence>
<dbReference type="EMBL" id="JAMQON010000005">
    <property type="protein sequence ID" value="MDS0261214.1"/>
    <property type="molecule type" value="Genomic_DNA"/>
</dbReference>
<evidence type="ECO:0000259" key="3">
    <source>
        <dbReference type="Pfam" id="PF24422"/>
    </source>
</evidence>
<dbReference type="InterPro" id="IPR055974">
    <property type="entry name" value="DUF7552"/>
</dbReference>
<accession>A0ABU2FG50</accession>
<protein>
    <submittedName>
        <fullName evidence="4">Uncharacterized protein</fullName>
    </submittedName>
</protein>